<evidence type="ECO:0000259" key="3">
    <source>
        <dbReference type="Pfam" id="PF13359"/>
    </source>
</evidence>
<keyword evidence="2" id="KW-0479">Metal-binding</keyword>
<evidence type="ECO:0000313" key="4">
    <source>
        <dbReference type="EMBL" id="SAM81836.1"/>
    </source>
</evidence>
<dbReference type="Pfam" id="PF13359">
    <property type="entry name" value="DDE_Tnp_4"/>
    <property type="match status" value="1"/>
</dbReference>
<proteinExistence type="predicted"/>
<protein>
    <recommendedName>
        <fullName evidence="3">DDE Tnp4 domain-containing protein</fullName>
    </recommendedName>
</protein>
<feature type="domain" description="DDE Tnp4" evidence="3">
    <location>
        <begin position="42"/>
        <end position="139"/>
    </location>
</feature>
<organism evidence="4 5">
    <name type="scientific">Ustilago bromivora</name>
    <dbReference type="NCBI Taxonomy" id="307758"/>
    <lineage>
        <taxon>Eukaryota</taxon>
        <taxon>Fungi</taxon>
        <taxon>Dikarya</taxon>
        <taxon>Basidiomycota</taxon>
        <taxon>Ustilaginomycotina</taxon>
        <taxon>Ustilaginomycetes</taxon>
        <taxon>Ustilaginales</taxon>
        <taxon>Ustilaginaceae</taxon>
        <taxon>Ustilago</taxon>
    </lineage>
</organism>
<evidence type="ECO:0000313" key="5">
    <source>
        <dbReference type="Proteomes" id="UP000179920"/>
    </source>
</evidence>
<accession>A0A1K0G322</accession>
<evidence type="ECO:0000256" key="2">
    <source>
        <dbReference type="ARBA" id="ARBA00022723"/>
    </source>
</evidence>
<dbReference type="OrthoDB" id="10355786at2759"/>
<reference evidence="5" key="1">
    <citation type="submission" date="2016-04" db="EMBL/GenBank/DDBJ databases">
        <authorList>
            <person name="Guldener U."/>
            <person name="Guldener U."/>
        </authorList>
    </citation>
    <scope>NUCLEOTIDE SEQUENCE [LARGE SCALE GENOMIC DNA]</scope>
    <source>
        <strain evidence="5">UB2112</strain>
    </source>
</reference>
<evidence type="ECO:0000256" key="1">
    <source>
        <dbReference type="ARBA" id="ARBA00001968"/>
    </source>
</evidence>
<dbReference type="InterPro" id="IPR027806">
    <property type="entry name" value="HARBI1_dom"/>
</dbReference>
<dbReference type="Proteomes" id="UP000179920">
    <property type="component" value="Chromosome VI"/>
</dbReference>
<dbReference type="GO" id="GO:0046872">
    <property type="term" value="F:metal ion binding"/>
    <property type="evidence" value="ECO:0007669"/>
    <property type="project" value="UniProtKB-KW"/>
</dbReference>
<name>A0A1K0G322_9BASI</name>
<comment type="cofactor">
    <cofactor evidence="1">
        <name>a divalent metal cation</name>
        <dbReference type="ChEBI" id="CHEBI:60240"/>
    </cofactor>
</comment>
<dbReference type="EMBL" id="LT558122">
    <property type="protein sequence ID" value="SAM81836.1"/>
    <property type="molecule type" value="Genomic_DNA"/>
</dbReference>
<sequence>MPSDQHQAFGMFSSKWQLVYIGLDSQEMVVEFMILHLPAVALVVGHLGSSHDAQVWASGSGIVAKPHLHLDEGEFVWVDAGYGYSSYMVGPYSNTAVAKSRDLHYFNYSLSHIHVKAEHGIAYLKNCFQYEVAEYLQASENLSEAEVLETTSGMEAYQQATKDVGIQQRENQQQYKQEQAAAMEGMSQNRVQKFRQEKALDLREEMLTALFASHGCLFEDTTAESQRMGMTTLAFTEWQERQDRWHEARRRQ</sequence>
<gene>
    <name evidence="4" type="ORF">UBRO_20622</name>
</gene>
<dbReference type="AlphaFoldDB" id="A0A1K0G322"/>